<reference evidence="3" key="2">
    <citation type="submission" date="2018-12" db="EMBL/GenBank/DDBJ databases">
        <authorList>
            <person name="Behra P.R.K."/>
            <person name="Das S."/>
            <person name="Pettersson B.M.F."/>
            <person name="Shirreff L."/>
            <person name="Ducote T."/>
            <person name="Jacobsson K.-G."/>
            <person name="Ennis D.G."/>
            <person name="Kirsebom L.A."/>
        </authorList>
    </citation>
    <scope>NUCLEOTIDE SEQUENCE</scope>
    <source>
        <strain evidence="3">DSM 45524</strain>
    </source>
</reference>
<evidence type="ECO:0000313" key="4">
    <source>
        <dbReference type="EMBL" id="TDZ48617.1"/>
    </source>
</evidence>
<name>A0A1S1L5R3_9MYCO</name>
<evidence type="ECO:0000313" key="3">
    <source>
        <dbReference type="EMBL" id="TDH20125.1"/>
    </source>
</evidence>
<feature type="compositionally biased region" description="Polar residues" evidence="1">
    <location>
        <begin position="1"/>
        <end position="10"/>
    </location>
</feature>
<evidence type="ECO:0000256" key="1">
    <source>
        <dbReference type="SAM" id="MobiDB-lite"/>
    </source>
</evidence>
<dbReference type="STRING" id="948102.BKG76_22365"/>
<dbReference type="EMBL" id="RXLR01000017">
    <property type="protein sequence ID" value="TDH20125.1"/>
    <property type="molecule type" value="Genomic_DNA"/>
</dbReference>
<evidence type="ECO:0000313" key="7">
    <source>
        <dbReference type="Proteomes" id="UP000295627"/>
    </source>
</evidence>
<dbReference type="OrthoDB" id="4763119at2"/>
<accession>A0A1S1L5R3</accession>
<comment type="caution">
    <text evidence="2">The sequence shown here is derived from an EMBL/GenBank/DDBJ whole genome shotgun (WGS) entry which is preliminary data.</text>
</comment>
<dbReference type="Proteomes" id="UP000179616">
    <property type="component" value="Unassembled WGS sequence"/>
</dbReference>
<gene>
    <name evidence="2" type="ORF">BKG76_22365</name>
    <name evidence="4" type="ORF">CCUG63697_03146</name>
    <name evidence="3" type="ORF">EJ571_15100</name>
</gene>
<dbReference type="Pfam" id="PF19457">
    <property type="entry name" value="DUF5994"/>
    <property type="match status" value="1"/>
</dbReference>
<sequence length="147" mass="16298">MTQTQAQRQTEYPGPPIRFTLGPRKTGRMNGAWWPQDDRLIARELSPLIEGLAAHIGAVSQVSLNWKAGSPRSSMRSAAMPPHLAGQPFHWVITLRGEHRTIRMLMVPSHTNKILAMTVMRLAAQMPLLDSPKEGEVTTALRIVMAA</sequence>
<dbReference type="Proteomes" id="UP000295165">
    <property type="component" value="Unassembled WGS sequence"/>
</dbReference>
<reference evidence="2 5" key="1">
    <citation type="submission" date="2016-10" db="EMBL/GenBank/DDBJ databases">
        <title>Evaluation of Human, Veterinary and Environmental Mycobacterium chelonae Isolates by Core Genome Phylogenomic Analysis, Targeted Gene Comparison, and Anti-microbial Susceptibility Patterns: A Tale of Mistaken Identities.</title>
        <authorList>
            <person name="Fogelson S.B."/>
            <person name="Camus A.C."/>
            <person name="Lorenz W."/>
            <person name="Vasireddy R."/>
            <person name="Vasireddy S."/>
            <person name="Smith T."/>
            <person name="Brown-Elliott B.A."/>
            <person name="Wallace R.J.Jr."/>
            <person name="Hasan N.A."/>
            <person name="Reischl U."/>
            <person name="Sanchez S."/>
        </authorList>
    </citation>
    <scope>NUCLEOTIDE SEQUENCE [LARGE SCALE GENOMIC DNA]</scope>
    <source>
        <strain evidence="2 5">1559</strain>
    </source>
</reference>
<keyword evidence="6" id="KW-1185">Reference proteome</keyword>
<feature type="region of interest" description="Disordered" evidence="1">
    <location>
        <begin position="1"/>
        <end position="21"/>
    </location>
</feature>
<dbReference type="EMBL" id="MLIK01000024">
    <property type="protein sequence ID" value="OHU19211.1"/>
    <property type="molecule type" value="Genomic_DNA"/>
</dbReference>
<dbReference type="InterPro" id="IPR046036">
    <property type="entry name" value="DUF5994"/>
</dbReference>
<evidence type="ECO:0000313" key="6">
    <source>
        <dbReference type="Proteomes" id="UP000295165"/>
    </source>
</evidence>
<dbReference type="AlphaFoldDB" id="A0A1S1L5R3"/>
<dbReference type="Proteomes" id="UP000295627">
    <property type="component" value="Unassembled WGS sequence"/>
</dbReference>
<dbReference type="EMBL" id="PECC01000028">
    <property type="protein sequence ID" value="TDZ48617.1"/>
    <property type="molecule type" value="Genomic_DNA"/>
</dbReference>
<organism evidence="2 5">
    <name type="scientific">Mycobacteroides franklinii</name>
    <dbReference type="NCBI Taxonomy" id="948102"/>
    <lineage>
        <taxon>Bacteria</taxon>
        <taxon>Bacillati</taxon>
        <taxon>Actinomycetota</taxon>
        <taxon>Actinomycetes</taxon>
        <taxon>Mycobacteriales</taxon>
        <taxon>Mycobacteriaceae</taxon>
        <taxon>Mycobacteroides</taxon>
    </lineage>
</organism>
<reference evidence="6 7" key="3">
    <citation type="journal article" date="2019" name="Sci. Rep.">
        <title>Extended insight into the Mycobacterium chelonae-abscessus complex through whole genome sequencing of Mycobacterium salmoniphilum outbreak and Mycobacterium salmoniphilum-like strains.</title>
        <authorList>
            <person name="Behra P.R.K."/>
            <person name="Das S."/>
            <person name="Pettersson B.M.F."/>
            <person name="Shirreff L."/>
            <person name="DuCote T."/>
            <person name="Jacobsson K.G."/>
            <person name="Ennis D.G."/>
            <person name="Kirsebom L.A."/>
        </authorList>
    </citation>
    <scope>NUCLEOTIDE SEQUENCE [LARGE SCALE GENOMIC DNA]</scope>
    <source>
        <strain evidence="4 6">CCUG 63697</strain>
        <strain evidence="3 7">DSM 45524</strain>
    </source>
</reference>
<protein>
    <submittedName>
        <fullName evidence="2">Uncharacterized protein</fullName>
    </submittedName>
</protein>
<proteinExistence type="predicted"/>
<evidence type="ECO:0000313" key="5">
    <source>
        <dbReference type="Proteomes" id="UP000179616"/>
    </source>
</evidence>
<evidence type="ECO:0000313" key="2">
    <source>
        <dbReference type="EMBL" id="OHU19211.1"/>
    </source>
</evidence>